<dbReference type="AlphaFoldDB" id="A0A6P1ZGS1"/>
<sequence>MAECYILWDESYLWGLLAWRAVDSFGIPYRLVKAQDIAQGLLSSNPPAVLLVPGGVARRKAERLGKTGMAEVRNYIESGGTYIGFCGGSGLGLTGRYGLGICPWTRAAMRDRMLHLISGHIHVSLSNDGAGLCHGAFADLIPADLPEEPLLPVWWPARFASEPATNVGVLAHYDKPGDDFWIADLPIASLPSGTFQDWEQVYGLTLKPDFIRGQPCIVAGTFGKGRYVLSYAHLETPASPQANGWLAHILATLTGETPLVREVPPWNLCSMPAQWEHPLLDRAGAIMRELLDLGRDHFLLFDRNDWLLGWRAGIPGSHLNHLCAMLQQCRAMEPSDEAIRVLEEEAAAFERALTGFHDEVSSYLLAERLAMTLSRTYPDAVSQKALQERREAIFGQAMEQSGLYADLLSTLDRVLWRQMRTGS</sequence>
<dbReference type="OrthoDB" id="5464482at2"/>
<dbReference type="EMBL" id="QMIF01000005">
    <property type="protein sequence ID" value="TVM34205.1"/>
    <property type="molecule type" value="Genomic_DNA"/>
</dbReference>
<protein>
    <submittedName>
        <fullName evidence="2">Biotin--protein ligase</fullName>
    </submittedName>
</protein>
<dbReference type="SUPFAM" id="SSF52317">
    <property type="entry name" value="Class I glutamine amidotransferase-like"/>
    <property type="match status" value="1"/>
</dbReference>
<evidence type="ECO:0000259" key="1">
    <source>
        <dbReference type="Pfam" id="PF09825"/>
    </source>
</evidence>
<dbReference type="InterPro" id="IPR019197">
    <property type="entry name" value="Biotin-prot_ligase_N"/>
</dbReference>
<accession>A0A6P1ZGS1</accession>
<proteinExistence type="predicted"/>
<evidence type="ECO:0000313" key="2">
    <source>
        <dbReference type="EMBL" id="TVM34205.1"/>
    </source>
</evidence>
<keyword evidence="2" id="KW-0436">Ligase</keyword>
<dbReference type="GO" id="GO:0016874">
    <property type="term" value="F:ligase activity"/>
    <property type="evidence" value="ECO:0007669"/>
    <property type="project" value="UniProtKB-KW"/>
</dbReference>
<name>A0A6P1ZGS1_9BACT</name>
<dbReference type="InterPro" id="IPR029062">
    <property type="entry name" value="Class_I_gatase-like"/>
</dbReference>
<gene>
    <name evidence="2" type="ORF">DQK91_09960</name>
</gene>
<reference evidence="2 3" key="1">
    <citation type="submission" date="2018-06" db="EMBL/GenBank/DDBJ databases">
        <title>Complete genome of Desulfovibrio marinus P48SEP.</title>
        <authorList>
            <person name="Crispim J.S."/>
            <person name="Vidigal P.M.P."/>
            <person name="Silva L.C.F."/>
            <person name="Araujo L.C."/>
            <person name="Laguardia C.N."/>
            <person name="Dias R.S."/>
            <person name="Sousa M.P."/>
            <person name="Paula S.O."/>
            <person name="Silva C."/>
        </authorList>
    </citation>
    <scope>NUCLEOTIDE SEQUENCE [LARGE SCALE GENOMIC DNA]</scope>
    <source>
        <strain evidence="2 3">P48SEP</strain>
    </source>
</reference>
<evidence type="ECO:0000313" key="3">
    <source>
        <dbReference type="Proteomes" id="UP000434052"/>
    </source>
</evidence>
<dbReference type="Pfam" id="PF09825">
    <property type="entry name" value="BPL_N"/>
    <property type="match status" value="1"/>
</dbReference>
<comment type="caution">
    <text evidence="2">The sequence shown here is derived from an EMBL/GenBank/DDBJ whole genome shotgun (WGS) entry which is preliminary data.</text>
</comment>
<feature type="domain" description="Biotin-protein ligase N-terminal" evidence="1">
    <location>
        <begin position="48"/>
        <end position="89"/>
    </location>
</feature>
<dbReference type="Proteomes" id="UP000434052">
    <property type="component" value="Unassembled WGS sequence"/>
</dbReference>
<organism evidence="2 3">
    <name type="scientific">Oceanidesulfovibrio marinus</name>
    <dbReference type="NCBI Taxonomy" id="370038"/>
    <lineage>
        <taxon>Bacteria</taxon>
        <taxon>Pseudomonadati</taxon>
        <taxon>Thermodesulfobacteriota</taxon>
        <taxon>Desulfovibrionia</taxon>
        <taxon>Desulfovibrionales</taxon>
        <taxon>Desulfovibrionaceae</taxon>
        <taxon>Oceanidesulfovibrio</taxon>
    </lineage>
</organism>
<dbReference type="RefSeq" id="WP_144305202.1">
    <property type="nucleotide sequence ID" value="NZ_QMIF01000005.1"/>
</dbReference>